<dbReference type="PANTHER" id="PTHR32361:SF26">
    <property type="entry name" value="FAD-BINDING 8 DOMAIN-CONTAINING PROTEIN-RELATED"/>
    <property type="match status" value="1"/>
</dbReference>
<dbReference type="CDD" id="cd06186">
    <property type="entry name" value="NOX_Duox_like_FAD_NADP"/>
    <property type="match status" value="1"/>
</dbReference>
<keyword evidence="3" id="KW-1185">Reference proteome</keyword>
<dbReference type="AlphaFoldDB" id="A0A9W9TBM7"/>
<organism evidence="2 3">
    <name type="scientific">Penicillium chermesinum</name>
    <dbReference type="NCBI Taxonomy" id="63820"/>
    <lineage>
        <taxon>Eukaryota</taxon>
        <taxon>Fungi</taxon>
        <taxon>Dikarya</taxon>
        <taxon>Ascomycota</taxon>
        <taxon>Pezizomycotina</taxon>
        <taxon>Eurotiomycetes</taxon>
        <taxon>Eurotiomycetidae</taxon>
        <taxon>Eurotiales</taxon>
        <taxon>Aspergillaceae</taxon>
        <taxon>Penicillium</taxon>
    </lineage>
</organism>
<dbReference type="OrthoDB" id="4494341at2759"/>
<dbReference type="GO" id="GO:0005886">
    <property type="term" value="C:plasma membrane"/>
    <property type="evidence" value="ECO:0007669"/>
    <property type="project" value="TreeGrafter"/>
</dbReference>
<accession>A0A9W9TBM7</accession>
<dbReference type="GO" id="GO:0006879">
    <property type="term" value="P:intracellular iron ion homeostasis"/>
    <property type="evidence" value="ECO:0007669"/>
    <property type="project" value="TreeGrafter"/>
</dbReference>
<dbReference type="Proteomes" id="UP001150941">
    <property type="component" value="Unassembled WGS sequence"/>
</dbReference>
<reference evidence="2" key="1">
    <citation type="submission" date="2022-11" db="EMBL/GenBank/DDBJ databases">
        <authorList>
            <person name="Petersen C."/>
        </authorList>
    </citation>
    <scope>NUCLEOTIDE SEQUENCE</scope>
    <source>
        <strain evidence="2">IBT 19713</strain>
    </source>
</reference>
<name>A0A9W9TBM7_9EURO</name>
<dbReference type="PANTHER" id="PTHR32361">
    <property type="entry name" value="FERRIC/CUPRIC REDUCTASE TRANSMEMBRANE COMPONENT"/>
    <property type="match status" value="1"/>
</dbReference>
<dbReference type="GO" id="GO:0006826">
    <property type="term" value="P:iron ion transport"/>
    <property type="evidence" value="ECO:0007669"/>
    <property type="project" value="TreeGrafter"/>
</dbReference>
<sequence length="646" mass="72407">MVTSWSPEKQDVLELFVQSKKGLTENIRHRAALEGHTSLTAFVSGPYGVSKSVDMYECILAVATDFGIAGVISYLKKLLYGYNTSTSHVRRVHFVWQVQTLDIAVAAQPLLNSLLSDDVLDDGYVKHGKPFGHHRRATVFNGTPHYENIIAEEASGRKVRRLANTHEVRGDVLVLEDEKVGLDDLSVLWEDEDPIEWDTWLATDAFQDNESPNLSYFTSNYFEYSNQAPNQREHTPRALMKQSEGPLLVTSEGIAKSLSTAYSSQEPNDLRALCLLDRNPQLKQPTDEGGFMKESATLSICETLMDQHGSFQLENGSQHNALSLTTEAKPQSTKVDTPNSLKQPVLILERTHEYTDCIKTICEITTGQMLTESQSQEIKNCGDDLLKAMQSEGVVTKLKLLLAECHMHTLLDVDSNRFNSSVTACVTYLACINSITGSGSNFNAVRRRIAQVCLHIHFENLINSLKTSEKKGFPIRRNGRSISTIARDSILQALHGHPFFPRKTDRDILSDQCRWGERWWKMATCIGLGVLILATDDLASQIGKRTAFRNKMVDTLGIYLLNRYPSIASLYQIFEPFAVGLMLSGDRSCSHEDLDYFLQALIKSGPHKPDKPEKWHLLNLESQSQLAASRLVLLQRSQATITNQKC</sequence>
<dbReference type="GO" id="GO:0000293">
    <property type="term" value="F:ferric-chelate reductase activity"/>
    <property type="evidence" value="ECO:0007669"/>
    <property type="project" value="TreeGrafter"/>
</dbReference>
<comment type="caution">
    <text evidence="2">The sequence shown here is derived from an EMBL/GenBank/DDBJ whole genome shotgun (WGS) entry which is preliminary data.</text>
</comment>
<dbReference type="EMBL" id="JAPQKS010000008">
    <property type="protein sequence ID" value="KAJ5216812.1"/>
    <property type="molecule type" value="Genomic_DNA"/>
</dbReference>
<dbReference type="Gene3D" id="3.40.50.80">
    <property type="entry name" value="Nucleotide-binding domain of ferredoxin-NADP reductase (FNR) module"/>
    <property type="match status" value="1"/>
</dbReference>
<protein>
    <submittedName>
        <fullName evidence="2">Uncharacterized protein</fullName>
    </submittedName>
</protein>
<dbReference type="InterPro" id="IPR051410">
    <property type="entry name" value="Ferric/Cupric_Reductase"/>
</dbReference>
<evidence type="ECO:0000256" key="1">
    <source>
        <dbReference type="ARBA" id="ARBA00022448"/>
    </source>
</evidence>
<dbReference type="GeneID" id="83206419"/>
<reference evidence="2" key="2">
    <citation type="journal article" date="2023" name="IMA Fungus">
        <title>Comparative genomic study of the Penicillium genus elucidates a diverse pangenome and 15 lateral gene transfer events.</title>
        <authorList>
            <person name="Petersen C."/>
            <person name="Sorensen T."/>
            <person name="Nielsen M.R."/>
            <person name="Sondergaard T.E."/>
            <person name="Sorensen J.L."/>
            <person name="Fitzpatrick D.A."/>
            <person name="Frisvad J.C."/>
            <person name="Nielsen K.L."/>
        </authorList>
    </citation>
    <scope>NUCLEOTIDE SEQUENCE</scope>
    <source>
        <strain evidence="2">IBT 19713</strain>
    </source>
</reference>
<dbReference type="RefSeq" id="XP_058325683.1">
    <property type="nucleotide sequence ID" value="XM_058479115.1"/>
</dbReference>
<dbReference type="InterPro" id="IPR039261">
    <property type="entry name" value="FNR_nucleotide-bd"/>
</dbReference>
<gene>
    <name evidence="2" type="ORF">N7468_009820</name>
</gene>
<evidence type="ECO:0000313" key="3">
    <source>
        <dbReference type="Proteomes" id="UP001150941"/>
    </source>
</evidence>
<evidence type="ECO:0000313" key="2">
    <source>
        <dbReference type="EMBL" id="KAJ5216812.1"/>
    </source>
</evidence>
<proteinExistence type="predicted"/>
<keyword evidence="1" id="KW-0813">Transport</keyword>
<dbReference type="GO" id="GO:0015677">
    <property type="term" value="P:copper ion import"/>
    <property type="evidence" value="ECO:0007669"/>
    <property type="project" value="TreeGrafter"/>
</dbReference>